<dbReference type="Pfam" id="PF05437">
    <property type="entry name" value="AzlD"/>
    <property type="match status" value="1"/>
</dbReference>
<accession>A0A919Q262</accession>
<organism evidence="2 3">
    <name type="scientific">Demequina activiva</name>
    <dbReference type="NCBI Taxonomy" id="1582364"/>
    <lineage>
        <taxon>Bacteria</taxon>
        <taxon>Bacillati</taxon>
        <taxon>Actinomycetota</taxon>
        <taxon>Actinomycetes</taxon>
        <taxon>Micrococcales</taxon>
        <taxon>Demequinaceae</taxon>
        <taxon>Demequina</taxon>
    </lineage>
</organism>
<dbReference type="EMBL" id="BONR01000001">
    <property type="protein sequence ID" value="GIG53882.1"/>
    <property type="molecule type" value="Genomic_DNA"/>
</dbReference>
<keyword evidence="1" id="KW-1133">Transmembrane helix</keyword>
<evidence type="ECO:0000313" key="3">
    <source>
        <dbReference type="Proteomes" id="UP000652354"/>
    </source>
</evidence>
<dbReference type="Proteomes" id="UP000652354">
    <property type="component" value="Unassembled WGS sequence"/>
</dbReference>
<evidence type="ECO:0008006" key="4">
    <source>
        <dbReference type="Google" id="ProtNLM"/>
    </source>
</evidence>
<dbReference type="InterPro" id="IPR008407">
    <property type="entry name" value="Brnchd-chn_aa_trnsp_AzlD"/>
</dbReference>
<keyword evidence="1" id="KW-0472">Membrane</keyword>
<protein>
    <recommendedName>
        <fullName evidence="4">AzlD domain-containing protein</fullName>
    </recommendedName>
</protein>
<feature type="transmembrane region" description="Helical" evidence="1">
    <location>
        <begin position="88"/>
        <end position="104"/>
    </location>
</feature>
<keyword evidence="3" id="KW-1185">Reference proteome</keyword>
<feature type="transmembrane region" description="Helical" evidence="1">
    <location>
        <begin position="39"/>
        <end position="57"/>
    </location>
</feature>
<reference evidence="2" key="1">
    <citation type="submission" date="2021-01" db="EMBL/GenBank/DDBJ databases">
        <title>Whole genome shotgun sequence of Demequina activiva NBRC 110675.</title>
        <authorList>
            <person name="Komaki H."/>
            <person name="Tamura T."/>
        </authorList>
    </citation>
    <scope>NUCLEOTIDE SEQUENCE</scope>
    <source>
        <strain evidence="2">NBRC 110675</strain>
    </source>
</reference>
<sequence>MITAFVVFTIAAIGTYLIRISGILLLGGDRELPPRVRKMLSLVAPAAMAAIIANALFLDQGQWRGFGAWHLAALVAALVALWKRSMGWTLLAGVVAFAALLLAGL</sequence>
<dbReference type="AlphaFoldDB" id="A0A919Q262"/>
<proteinExistence type="predicted"/>
<keyword evidence="1" id="KW-0812">Transmembrane</keyword>
<name>A0A919Q262_9MICO</name>
<comment type="caution">
    <text evidence="2">The sequence shown here is derived from an EMBL/GenBank/DDBJ whole genome shotgun (WGS) entry which is preliminary data.</text>
</comment>
<dbReference type="RefSeq" id="WP_203653304.1">
    <property type="nucleotide sequence ID" value="NZ_BONR01000001.1"/>
</dbReference>
<feature type="transmembrane region" description="Helical" evidence="1">
    <location>
        <begin position="63"/>
        <end position="81"/>
    </location>
</feature>
<gene>
    <name evidence="2" type="ORF">Dac01nite_06340</name>
</gene>
<evidence type="ECO:0000313" key="2">
    <source>
        <dbReference type="EMBL" id="GIG53882.1"/>
    </source>
</evidence>
<evidence type="ECO:0000256" key="1">
    <source>
        <dbReference type="SAM" id="Phobius"/>
    </source>
</evidence>
<feature type="transmembrane region" description="Helical" evidence="1">
    <location>
        <begin position="6"/>
        <end position="27"/>
    </location>
</feature>